<dbReference type="Pfam" id="PF07171">
    <property type="entry name" value="MlrC_C"/>
    <property type="match status" value="1"/>
</dbReference>
<feature type="region of interest" description="Disordered" evidence="2">
    <location>
        <begin position="489"/>
        <end position="519"/>
    </location>
</feature>
<dbReference type="Proteomes" id="UP001305521">
    <property type="component" value="Chromosome"/>
</dbReference>
<comment type="function">
    <text evidence="1">Involved in peptidolytic degradation of cyclic heptapeptide hepatotoxin microcystin (MC).</text>
</comment>
<dbReference type="RefSeq" id="WP_318646903.1">
    <property type="nucleotide sequence ID" value="NZ_CP137852.1"/>
</dbReference>
<evidence type="ECO:0000259" key="4">
    <source>
        <dbReference type="Pfam" id="PF07364"/>
    </source>
</evidence>
<evidence type="ECO:0000259" key="3">
    <source>
        <dbReference type="Pfam" id="PF07171"/>
    </source>
</evidence>
<feature type="domain" description="Microcystin LR degradation protein MlrC N-terminal" evidence="4">
    <location>
        <begin position="2"/>
        <end position="295"/>
    </location>
</feature>
<dbReference type="PIRSF" id="PIRSF012702">
    <property type="entry name" value="UCP012702"/>
    <property type="match status" value="1"/>
</dbReference>
<protein>
    <recommendedName>
        <fullName evidence="1">Microcystinase C</fullName>
        <shortName evidence="1">MlrC</shortName>
    </recommendedName>
</protein>
<keyword evidence="6" id="KW-1185">Reference proteome</keyword>
<keyword evidence="1" id="KW-0482">Metalloprotease</keyword>
<keyword evidence="1" id="KW-0479">Metal-binding</keyword>
<gene>
    <name evidence="5" type="ORF">R9Z33_12475</name>
</gene>
<keyword evidence="1" id="KW-0378">Hydrolase</keyword>
<evidence type="ECO:0000256" key="1">
    <source>
        <dbReference type="PIRNR" id="PIRNR012702"/>
    </source>
</evidence>
<evidence type="ECO:0000313" key="6">
    <source>
        <dbReference type="Proteomes" id="UP001305521"/>
    </source>
</evidence>
<organism evidence="5 6">
    <name type="scientific">Sediminicoccus rosea</name>
    <dbReference type="NCBI Taxonomy" id="1225128"/>
    <lineage>
        <taxon>Bacteria</taxon>
        <taxon>Pseudomonadati</taxon>
        <taxon>Pseudomonadota</taxon>
        <taxon>Alphaproteobacteria</taxon>
        <taxon>Acetobacterales</taxon>
        <taxon>Roseomonadaceae</taxon>
        <taxon>Sediminicoccus</taxon>
    </lineage>
</organism>
<feature type="domain" description="Microcystin LR degradation protein MlrC C-terminal" evidence="3">
    <location>
        <begin position="305"/>
        <end position="478"/>
    </location>
</feature>
<accession>A0ABZ0PBI1</accession>
<evidence type="ECO:0000256" key="2">
    <source>
        <dbReference type="SAM" id="MobiDB-lite"/>
    </source>
</evidence>
<keyword evidence="1" id="KW-0645">Protease</keyword>
<comment type="similarity">
    <text evidence="1">Belongs to the peptidase M81 family.</text>
</comment>
<comment type="cofactor">
    <cofactor evidence="1">
        <name>Zn(2+)</name>
        <dbReference type="ChEBI" id="CHEBI:29105"/>
    </cofactor>
    <text evidence="1">Binds 1 zinc ion per subunit.</text>
</comment>
<proteinExistence type="inferred from homology"/>
<sequence>MRIAVAGFLHESHSFAPRATEWVNFLTPGGLPALQRPAAMMEGLKGTSTCAWGGITEAMKHGATIAPLGWCFANPAGPVTREAFERISAMIVDALSVALEEGQLDGVFLDLHGAMVSDDYPDAEGELMRRVRAVVGPAMPLAITLDPHANMTRQMAELADVIVPYRTYPHVDMLAVGMRAMALLIQRIQRGAPWAMAFRELDFLIPITSQCTMVEPMAGVMATRLEIEAGIVELAYCFGFPYADFPGCGQAIAAYAETPEAASAAAAALAKEISAREGSFAGAVQPAAKAVAEAIRLAGSKPVIIADTQDNPGGGGHGDTTGLLAELIAQDAQGAVLAPMNDAESAAACHAAGEGATITLELGGKSDGAPLTVTGVVEKLGDGRFTLTGPMGKGNPADLGPSALLRIGGVRVVIVSRKMQAHDQSIFLQLGVDPALQKIVAVKSSVHFRAHFQPIAASVLVAAAPGPVVADPATLPFTALREDMRLRPGDNRRFGWQKYRQPKKGPQSVLEIPEKPAEE</sequence>
<dbReference type="InterPro" id="IPR015995">
    <property type="entry name" value="MlrC_N"/>
</dbReference>
<dbReference type="InterPro" id="IPR009197">
    <property type="entry name" value="MlrC"/>
</dbReference>
<reference evidence="5 6" key="1">
    <citation type="submission" date="2023-11" db="EMBL/GenBank/DDBJ databases">
        <title>Arctic aerobic anoxygenic photoheterotroph Sediminicoccus rosea KRV36 adapts its photosynthesis to long days of polar summer.</title>
        <authorList>
            <person name="Tomasch J."/>
            <person name="Kopejtka K."/>
            <person name="Bily T."/>
            <person name="Gardiner A.T."/>
            <person name="Gardian Z."/>
            <person name="Shivaramu S."/>
            <person name="Koblizek M."/>
            <person name="Engelhardt F."/>
            <person name="Kaftan D."/>
        </authorList>
    </citation>
    <scope>NUCLEOTIDE SEQUENCE [LARGE SCALE GENOMIC DNA]</scope>
    <source>
        <strain evidence="5 6">R-30</strain>
    </source>
</reference>
<dbReference type="InterPro" id="IPR010799">
    <property type="entry name" value="MlrC_C"/>
</dbReference>
<dbReference type="EMBL" id="CP137852">
    <property type="protein sequence ID" value="WPB82921.1"/>
    <property type="molecule type" value="Genomic_DNA"/>
</dbReference>
<evidence type="ECO:0000313" key="5">
    <source>
        <dbReference type="EMBL" id="WPB82921.1"/>
    </source>
</evidence>
<name>A0ABZ0PBI1_9PROT</name>
<dbReference type="Pfam" id="PF07364">
    <property type="entry name" value="DUF1485"/>
    <property type="match status" value="1"/>
</dbReference>